<reference evidence="1 2" key="1">
    <citation type="submission" date="2013-11" db="EMBL/GenBank/DDBJ databases">
        <title>The Genome Sequence of Phytophthora parasitica P1976.</title>
        <authorList>
            <consortium name="The Broad Institute Genomics Platform"/>
            <person name="Russ C."/>
            <person name="Tyler B."/>
            <person name="Panabieres F."/>
            <person name="Shan W."/>
            <person name="Tripathy S."/>
            <person name="Grunwald N."/>
            <person name="Machado M."/>
            <person name="Johnson C.S."/>
            <person name="Walker B."/>
            <person name="Young S."/>
            <person name="Zeng Q."/>
            <person name="Gargeya S."/>
            <person name="Fitzgerald M."/>
            <person name="Haas B."/>
            <person name="Abouelleil A."/>
            <person name="Allen A.W."/>
            <person name="Alvarado L."/>
            <person name="Arachchi H.M."/>
            <person name="Berlin A.M."/>
            <person name="Chapman S.B."/>
            <person name="Gainer-Dewar J."/>
            <person name="Goldberg J."/>
            <person name="Griggs A."/>
            <person name="Gujja S."/>
            <person name="Hansen M."/>
            <person name="Howarth C."/>
            <person name="Imamovic A."/>
            <person name="Ireland A."/>
            <person name="Larimer J."/>
            <person name="McCowan C."/>
            <person name="Murphy C."/>
            <person name="Pearson M."/>
            <person name="Poon T.W."/>
            <person name="Priest M."/>
            <person name="Roberts A."/>
            <person name="Saif S."/>
            <person name="Shea T."/>
            <person name="Sisk P."/>
            <person name="Sykes S."/>
            <person name="Wortman J."/>
            <person name="Nusbaum C."/>
            <person name="Birren B."/>
        </authorList>
    </citation>
    <scope>NUCLEOTIDE SEQUENCE [LARGE SCALE GENOMIC DNA]</scope>
    <source>
        <strain evidence="1 2">P1976</strain>
    </source>
</reference>
<accession>A0A081ANS4</accession>
<evidence type="ECO:0000313" key="2">
    <source>
        <dbReference type="Proteomes" id="UP000028582"/>
    </source>
</evidence>
<name>A0A081ANS4_PHYNI</name>
<evidence type="ECO:0000313" key="1">
    <source>
        <dbReference type="EMBL" id="ETO80535.1"/>
    </source>
</evidence>
<protein>
    <submittedName>
        <fullName evidence="1">Uncharacterized protein</fullName>
    </submittedName>
</protein>
<organism evidence="1 2">
    <name type="scientific">Phytophthora nicotianae P1976</name>
    <dbReference type="NCBI Taxonomy" id="1317066"/>
    <lineage>
        <taxon>Eukaryota</taxon>
        <taxon>Sar</taxon>
        <taxon>Stramenopiles</taxon>
        <taxon>Oomycota</taxon>
        <taxon>Peronosporomycetes</taxon>
        <taxon>Peronosporales</taxon>
        <taxon>Peronosporaceae</taxon>
        <taxon>Phytophthora</taxon>
    </lineage>
</organism>
<proteinExistence type="predicted"/>
<gene>
    <name evidence="1" type="ORF">F444_05004</name>
</gene>
<dbReference type="Proteomes" id="UP000028582">
    <property type="component" value="Unassembled WGS sequence"/>
</dbReference>
<dbReference type="AlphaFoldDB" id="A0A081ANS4"/>
<sequence length="137" mass="15590">MPILIVFNPNKSKSKRDDVAGSAIPEFWISKGRKLGKTGISRMKMDIDGRLRGDLVESYQKLESYFKKMTEKNPGSVWKFDREANNLTFRRAFFVPNVGIHIANMCKILTGFDGAHLKGEMNKRGVFLVATTKDYIN</sequence>
<dbReference type="EMBL" id="ANJA01000983">
    <property type="protein sequence ID" value="ETO80535.1"/>
    <property type="molecule type" value="Genomic_DNA"/>
</dbReference>
<comment type="caution">
    <text evidence="1">The sequence shown here is derived from an EMBL/GenBank/DDBJ whole genome shotgun (WGS) entry which is preliminary data.</text>
</comment>